<accession>A0AAV1L8L6</accession>
<gene>
    <name evidence="2" type="ORF">PARMNEM_LOCUS11582</name>
</gene>
<dbReference type="PANTHER" id="PTHR47331:SF1">
    <property type="entry name" value="GAG-LIKE PROTEIN"/>
    <property type="match status" value="1"/>
</dbReference>
<dbReference type="InterPro" id="IPR036397">
    <property type="entry name" value="RNaseH_sf"/>
</dbReference>
<dbReference type="InterPro" id="IPR040676">
    <property type="entry name" value="DUF5641"/>
</dbReference>
<comment type="caution">
    <text evidence="2">The sequence shown here is derived from an EMBL/GenBank/DDBJ whole genome shotgun (WGS) entry which is preliminary data.</text>
</comment>
<proteinExistence type="predicted"/>
<dbReference type="AlphaFoldDB" id="A0AAV1L8L6"/>
<evidence type="ECO:0000259" key="1">
    <source>
        <dbReference type="PROSITE" id="PS50994"/>
    </source>
</evidence>
<dbReference type="InterPro" id="IPR001584">
    <property type="entry name" value="Integrase_cat-core"/>
</dbReference>
<organism evidence="2 3">
    <name type="scientific">Parnassius mnemosyne</name>
    <name type="common">clouded apollo</name>
    <dbReference type="NCBI Taxonomy" id="213953"/>
    <lineage>
        <taxon>Eukaryota</taxon>
        <taxon>Metazoa</taxon>
        <taxon>Ecdysozoa</taxon>
        <taxon>Arthropoda</taxon>
        <taxon>Hexapoda</taxon>
        <taxon>Insecta</taxon>
        <taxon>Pterygota</taxon>
        <taxon>Neoptera</taxon>
        <taxon>Endopterygota</taxon>
        <taxon>Lepidoptera</taxon>
        <taxon>Glossata</taxon>
        <taxon>Ditrysia</taxon>
        <taxon>Papilionoidea</taxon>
        <taxon>Papilionidae</taxon>
        <taxon>Parnassiinae</taxon>
        <taxon>Parnassini</taxon>
        <taxon>Parnassius</taxon>
        <taxon>Driopa</taxon>
    </lineage>
</organism>
<dbReference type="Pfam" id="PF18701">
    <property type="entry name" value="DUF5641"/>
    <property type="match status" value="1"/>
</dbReference>
<dbReference type="Pfam" id="PF17921">
    <property type="entry name" value="Integrase_H2C2"/>
    <property type="match status" value="1"/>
</dbReference>
<feature type="domain" description="Integrase catalytic" evidence="1">
    <location>
        <begin position="230"/>
        <end position="411"/>
    </location>
</feature>
<dbReference type="InterPro" id="IPR041588">
    <property type="entry name" value="Integrase_H2C2"/>
</dbReference>
<dbReference type="Proteomes" id="UP001314205">
    <property type="component" value="Unassembled WGS sequence"/>
</dbReference>
<dbReference type="EMBL" id="CAVLGL010000086">
    <property type="protein sequence ID" value="CAK1591329.1"/>
    <property type="molecule type" value="Genomic_DNA"/>
</dbReference>
<dbReference type="SUPFAM" id="SSF53098">
    <property type="entry name" value="Ribonuclease H-like"/>
    <property type="match status" value="1"/>
</dbReference>
<keyword evidence="3" id="KW-1185">Reference proteome</keyword>
<dbReference type="PROSITE" id="PS50994">
    <property type="entry name" value="INTEGRASE"/>
    <property type="match status" value="1"/>
</dbReference>
<dbReference type="InterPro" id="IPR012337">
    <property type="entry name" value="RNaseH-like_sf"/>
</dbReference>
<dbReference type="Gene3D" id="3.30.420.10">
    <property type="entry name" value="Ribonuclease H-like superfamily/Ribonuclease H"/>
    <property type="match status" value="1"/>
</dbReference>
<reference evidence="2 3" key="1">
    <citation type="submission" date="2023-11" db="EMBL/GenBank/DDBJ databases">
        <authorList>
            <person name="Hedman E."/>
            <person name="Englund M."/>
            <person name="Stromberg M."/>
            <person name="Nyberg Akerstrom W."/>
            <person name="Nylinder S."/>
            <person name="Jareborg N."/>
            <person name="Kallberg Y."/>
            <person name="Kronander E."/>
        </authorList>
    </citation>
    <scope>NUCLEOTIDE SEQUENCE [LARGE SCALE GENOMIC DNA]</scope>
</reference>
<dbReference type="PANTHER" id="PTHR47331">
    <property type="entry name" value="PHD-TYPE DOMAIN-CONTAINING PROTEIN"/>
    <property type="match status" value="1"/>
</dbReference>
<dbReference type="Gene3D" id="1.10.340.70">
    <property type="match status" value="1"/>
</dbReference>
<protein>
    <recommendedName>
        <fullName evidence="1">Integrase catalytic domain-containing protein</fullName>
    </recommendedName>
</protein>
<evidence type="ECO:0000313" key="3">
    <source>
        <dbReference type="Proteomes" id="UP001314205"/>
    </source>
</evidence>
<sequence length="534" mass="61268">MPENNLWFTGPPFLKLQNVVYNRPNHNNCTTDLEESAKVHVATIPNESFFDRFSQLRRLVRIVAYCRRFLKENKIYRKGYLQKTELDAALESCIRKTQRELFTTEYEELKNKGYIQLKSSPLRSLCPYLDDKDIMRVRGRLEKSELSEQMKHPIVLPHSSHLTKLIIADAHHKTLHGGPQLMTNYLRTAYWIIGVRNLVKHHVIKCVICARQRASTKNQFMGSLPAVRCNPARPFLHSGVDYAGPISIRTTKGRGHRSYKGYICLFVCMVTRALHLEAVSDMSTQAFLAAFRRFVSRRGHCAKLWSDNGTTFVGASRELQQLTAIQSSIAEHLETNGTEWHFIPPHSPNFGGLWEAGVKSTKFHLKRVIGEATLTFEELTTLLSQIEACLNSRPMSTINVDDPGEPLPLTPGHFLIGEPLLNVPDTDYTNTNISYLSRWQLIQRILQSFWKRWSQEYLVTLMHRYKWSSQVAEPRVGDIVLVKEDDLPPSRWLLGRIIEKHPGDDNITRVVTLRTKSSTIKRPTSKLCILPVSQ</sequence>
<dbReference type="GO" id="GO:0015074">
    <property type="term" value="P:DNA integration"/>
    <property type="evidence" value="ECO:0007669"/>
    <property type="project" value="InterPro"/>
</dbReference>
<evidence type="ECO:0000313" key="2">
    <source>
        <dbReference type="EMBL" id="CAK1591329.1"/>
    </source>
</evidence>
<name>A0AAV1L8L6_9NEOP</name>
<dbReference type="GO" id="GO:0003676">
    <property type="term" value="F:nucleic acid binding"/>
    <property type="evidence" value="ECO:0007669"/>
    <property type="project" value="InterPro"/>
</dbReference>